<reference evidence="1 2" key="1">
    <citation type="journal article" date="2015" name="Nature">
        <title>rRNA introns, odd ribosomes, and small enigmatic genomes across a large radiation of phyla.</title>
        <authorList>
            <person name="Brown C.T."/>
            <person name="Hug L.A."/>
            <person name="Thomas B.C."/>
            <person name="Sharon I."/>
            <person name="Castelle C.J."/>
            <person name="Singh A."/>
            <person name="Wilkins M.J."/>
            <person name="Williams K.H."/>
            <person name="Banfield J.F."/>
        </authorList>
    </citation>
    <scope>NUCLEOTIDE SEQUENCE [LARGE SCALE GENOMIC DNA]</scope>
</reference>
<dbReference type="EMBL" id="LBPY01000005">
    <property type="protein sequence ID" value="KKP66556.1"/>
    <property type="molecule type" value="Genomic_DNA"/>
</dbReference>
<protein>
    <submittedName>
        <fullName evidence="1">Uncharacterized protein</fullName>
    </submittedName>
</protein>
<evidence type="ECO:0000313" key="1">
    <source>
        <dbReference type="EMBL" id="KKP66556.1"/>
    </source>
</evidence>
<proteinExistence type="predicted"/>
<organism evidence="1 2">
    <name type="scientific">Candidatus Nomurabacteria bacterium GW2011_GWE1_35_16</name>
    <dbReference type="NCBI Taxonomy" id="1618761"/>
    <lineage>
        <taxon>Bacteria</taxon>
        <taxon>Candidatus Nomuraibacteriota</taxon>
    </lineage>
</organism>
<dbReference type="Proteomes" id="UP000034952">
    <property type="component" value="Unassembled WGS sequence"/>
</dbReference>
<accession>A0A0G0BSE6</accession>
<evidence type="ECO:0000313" key="2">
    <source>
        <dbReference type="Proteomes" id="UP000034952"/>
    </source>
</evidence>
<name>A0A0G0BSE6_9BACT</name>
<dbReference type="AlphaFoldDB" id="A0A0G0BSE6"/>
<gene>
    <name evidence="1" type="ORF">UR64_C0005G0018</name>
</gene>
<sequence>MIDKKSKIFLGVLSFLAMISIVAVYYKYVIIKDFNIIIDEAEFNQSLSEE</sequence>
<comment type="caution">
    <text evidence="1">The sequence shown here is derived from an EMBL/GenBank/DDBJ whole genome shotgun (WGS) entry which is preliminary data.</text>
</comment>